<reference evidence="3" key="1">
    <citation type="journal article" date="2013" name="G3 (Bethesda)">
        <title>Comparative genomics of a plant-pathogenic fungus, Pyrenophora tritici-repentis, reveals transduplication and the impact of repeat elements on pathogenicity and population divergence.</title>
        <authorList>
            <person name="Manning V.A."/>
            <person name="Pandelova I."/>
            <person name="Dhillon B."/>
            <person name="Wilhelm L.J."/>
            <person name="Goodwin S.B."/>
            <person name="Berlin A.M."/>
            <person name="Figueroa M."/>
            <person name="Freitag M."/>
            <person name="Hane J.K."/>
            <person name="Henrissat B."/>
            <person name="Holman W.H."/>
            <person name="Kodira C.D."/>
            <person name="Martin J."/>
            <person name="Oliver R.P."/>
            <person name="Robbertse B."/>
            <person name="Schackwitz W."/>
            <person name="Schwartz D.C."/>
            <person name="Spatafora J.W."/>
            <person name="Turgeon B.G."/>
            <person name="Yandava C."/>
            <person name="Young S."/>
            <person name="Zhou S."/>
            <person name="Zeng Q."/>
            <person name="Grigoriev I.V."/>
            <person name="Ma L.-J."/>
            <person name="Ciuffetti L.M."/>
        </authorList>
    </citation>
    <scope>NUCLEOTIDE SEQUENCE [LARGE SCALE GENOMIC DNA]</scope>
    <source>
        <strain evidence="3">Pt-1C-BFP</strain>
    </source>
</reference>
<name>B2VVM3_PYRTR</name>
<protein>
    <submittedName>
        <fullName evidence="2">Uncharacterized protein</fullName>
    </submittedName>
</protein>
<accession>B2VVM3</accession>
<dbReference type="HOGENOM" id="CLU_1846130_0_0_1"/>
<evidence type="ECO:0000313" key="3">
    <source>
        <dbReference type="Proteomes" id="UP000001471"/>
    </source>
</evidence>
<dbReference type="Proteomes" id="UP000001471">
    <property type="component" value="Unassembled WGS sequence"/>
</dbReference>
<feature type="compositionally biased region" description="Basic and acidic residues" evidence="1">
    <location>
        <begin position="129"/>
        <end position="139"/>
    </location>
</feature>
<proteinExistence type="predicted"/>
<dbReference type="EMBL" id="DS231615">
    <property type="protein sequence ID" value="EDU40673.1"/>
    <property type="molecule type" value="Genomic_DNA"/>
</dbReference>
<evidence type="ECO:0000313" key="2">
    <source>
        <dbReference type="EMBL" id="EDU40673.1"/>
    </source>
</evidence>
<dbReference type="AlphaFoldDB" id="B2VVM3"/>
<feature type="region of interest" description="Disordered" evidence="1">
    <location>
        <begin position="77"/>
        <end position="139"/>
    </location>
</feature>
<dbReference type="InParanoid" id="B2VVM3"/>
<evidence type="ECO:0000256" key="1">
    <source>
        <dbReference type="SAM" id="MobiDB-lite"/>
    </source>
</evidence>
<feature type="compositionally biased region" description="Polar residues" evidence="1">
    <location>
        <begin position="81"/>
        <end position="94"/>
    </location>
</feature>
<organism evidence="2 3">
    <name type="scientific">Pyrenophora tritici-repentis (strain Pt-1C-BFP)</name>
    <name type="common">Wheat tan spot fungus</name>
    <name type="synonym">Drechslera tritici-repentis</name>
    <dbReference type="NCBI Taxonomy" id="426418"/>
    <lineage>
        <taxon>Eukaryota</taxon>
        <taxon>Fungi</taxon>
        <taxon>Dikarya</taxon>
        <taxon>Ascomycota</taxon>
        <taxon>Pezizomycotina</taxon>
        <taxon>Dothideomycetes</taxon>
        <taxon>Pleosporomycetidae</taxon>
        <taxon>Pleosporales</taxon>
        <taxon>Pleosporineae</taxon>
        <taxon>Pleosporaceae</taxon>
        <taxon>Pyrenophora</taxon>
    </lineage>
</organism>
<gene>
    <name evidence="2" type="ORF">PTRG_01235</name>
</gene>
<sequence>MTALMSVSESILASPRVLLESAEDLQKSADDLMAAAATTTQSVFTLASLVDPARSSSEYQLPENERNNLHGQVLIPDLSGTLESPSGDTDTAQAHQGIVKTVTTRRHQENTDNSGTAASQAMDDVYGDSTDRDEGFYEE</sequence>